<feature type="transmembrane region" description="Helical" evidence="1">
    <location>
        <begin position="46"/>
        <end position="64"/>
    </location>
</feature>
<gene>
    <name evidence="2" type="ORF">LPB138_10560</name>
</gene>
<keyword evidence="1" id="KW-1133">Transmembrane helix</keyword>
<dbReference type="Pfam" id="PF12650">
    <property type="entry name" value="DUF3784"/>
    <property type="match status" value="1"/>
</dbReference>
<feature type="transmembrane region" description="Helical" evidence="1">
    <location>
        <begin position="76"/>
        <end position="91"/>
    </location>
</feature>
<proteinExistence type="predicted"/>
<keyword evidence="3" id="KW-1185">Reference proteome</keyword>
<sequence length="103" mass="11532">MLAVALIFIIIGVLIKYGKMYFLIAGYNTMSTEDQKKYDIEGIATLFFRVMIGMALVLIVGFLISKQLEIPKIENISIIVAIGIGLPYLLIKSNSKKFKKNSK</sequence>
<keyword evidence="1" id="KW-0472">Membrane</keyword>
<accession>A0A1D8P955</accession>
<evidence type="ECO:0000313" key="3">
    <source>
        <dbReference type="Proteomes" id="UP000176050"/>
    </source>
</evidence>
<organism evidence="2 3">
    <name type="scientific">Urechidicola croceus</name>
    <dbReference type="NCBI Taxonomy" id="1850246"/>
    <lineage>
        <taxon>Bacteria</taxon>
        <taxon>Pseudomonadati</taxon>
        <taxon>Bacteroidota</taxon>
        <taxon>Flavobacteriia</taxon>
        <taxon>Flavobacteriales</taxon>
        <taxon>Flavobacteriaceae</taxon>
        <taxon>Urechidicola</taxon>
    </lineage>
</organism>
<keyword evidence="1" id="KW-0812">Transmembrane</keyword>
<dbReference type="KEGG" id="lul:LPB138_10560"/>
<reference evidence="2 3" key="1">
    <citation type="submission" date="2016-10" db="EMBL/GenBank/DDBJ databases">
        <title>Lutibacter sp. LPB0138, isolated from marine gastropod.</title>
        <authorList>
            <person name="Kim E."/>
            <person name="Yi H."/>
        </authorList>
    </citation>
    <scope>NUCLEOTIDE SEQUENCE [LARGE SCALE GENOMIC DNA]</scope>
    <source>
        <strain evidence="2 3">LPB0138</strain>
    </source>
</reference>
<evidence type="ECO:0000256" key="1">
    <source>
        <dbReference type="SAM" id="Phobius"/>
    </source>
</evidence>
<dbReference type="Proteomes" id="UP000176050">
    <property type="component" value="Chromosome"/>
</dbReference>
<dbReference type="AlphaFoldDB" id="A0A1D8P955"/>
<protein>
    <recommendedName>
        <fullName evidence="4">DUF3784 domain-containing protein</fullName>
    </recommendedName>
</protein>
<dbReference type="OrthoDB" id="836288at2"/>
<feature type="transmembrane region" description="Helical" evidence="1">
    <location>
        <begin position="6"/>
        <end position="25"/>
    </location>
</feature>
<evidence type="ECO:0008006" key="4">
    <source>
        <dbReference type="Google" id="ProtNLM"/>
    </source>
</evidence>
<name>A0A1D8P955_9FLAO</name>
<evidence type="ECO:0000313" key="2">
    <source>
        <dbReference type="EMBL" id="AOW21092.1"/>
    </source>
</evidence>
<dbReference type="InterPro" id="IPR017259">
    <property type="entry name" value="UCP037672"/>
</dbReference>
<dbReference type="EMBL" id="CP017478">
    <property type="protein sequence ID" value="AOW21092.1"/>
    <property type="molecule type" value="Genomic_DNA"/>
</dbReference>
<dbReference type="STRING" id="1850246.LPB138_10560"/>